<dbReference type="PANTHER" id="PTHR37422:SF23">
    <property type="entry name" value="TEICHURONIC ACID BIOSYNTHESIS PROTEIN TUAE"/>
    <property type="match status" value="1"/>
</dbReference>
<feature type="transmembrane region" description="Helical" evidence="5">
    <location>
        <begin position="150"/>
        <end position="171"/>
    </location>
</feature>
<evidence type="ECO:0000313" key="7">
    <source>
        <dbReference type="EMBL" id="KMT61439.1"/>
    </source>
</evidence>
<accession>A0A0J8GKH2</accession>
<comment type="subcellular location">
    <subcellularLocation>
        <location evidence="1">Membrane</location>
        <topology evidence="1">Multi-pass membrane protein</topology>
    </subcellularLocation>
</comment>
<evidence type="ECO:0000256" key="5">
    <source>
        <dbReference type="SAM" id="Phobius"/>
    </source>
</evidence>
<keyword evidence="2 5" id="KW-0812">Transmembrane</keyword>
<dbReference type="InterPro" id="IPR051533">
    <property type="entry name" value="WaaL-like"/>
</dbReference>
<feature type="transmembrane region" description="Helical" evidence="5">
    <location>
        <begin position="21"/>
        <end position="38"/>
    </location>
</feature>
<dbReference type="OrthoDB" id="9255580at2"/>
<dbReference type="Proteomes" id="UP000052258">
    <property type="component" value="Unassembled WGS sequence"/>
</dbReference>
<feature type="transmembrane region" description="Helical" evidence="5">
    <location>
        <begin position="254"/>
        <end position="272"/>
    </location>
</feature>
<evidence type="ECO:0000256" key="2">
    <source>
        <dbReference type="ARBA" id="ARBA00022692"/>
    </source>
</evidence>
<dbReference type="Pfam" id="PF04932">
    <property type="entry name" value="Wzy_C"/>
    <property type="match status" value="1"/>
</dbReference>
<dbReference type="PANTHER" id="PTHR37422">
    <property type="entry name" value="TEICHURONIC ACID BIOSYNTHESIS PROTEIN TUAE"/>
    <property type="match status" value="1"/>
</dbReference>
<evidence type="ECO:0000259" key="6">
    <source>
        <dbReference type="Pfam" id="PF04932"/>
    </source>
</evidence>
<evidence type="ECO:0000313" key="8">
    <source>
        <dbReference type="Proteomes" id="UP000052258"/>
    </source>
</evidence>
<feature type="transmembrane region" description="Helical" evidence="5">
    <location>
        <begin position="401"/>
        <end position="423"/>
    </location>
</feature>
<sequence>MPIIIKRKIRAIMLITNSERTKFFIKLFLFIALAIIFIEACIFIPYGFSIIFLLILIIPMIVKIDYDRLNYILSFVILFAGFFGSYLGIPGNENIFLFRILIPVHLMILIFKQKKEWKRIKFVKWFFISYALFLFCMVLTLFWTPSISLSIRYLYFTFEWLYVIFLCAYYINNIKAFHQFSRMLSIIYIAILGIGLFETLTGIHLPQSGSYYYITTTSQFQPTGFLLNTNDFASEITILFPFVILTLLRIKKRWLCVFSILAVSSIALYLVIMTYSRVSMIVILLELFIFMLSWSRIWTIISLYVGGLATTLFLSIAHSNLINNVYFIIVKAFTEKGGSTSDRLEMYRISWKFIQENPIQGLGAGILPIKLDYYMYGFERLKDNYFSAHNYWLEALANGGLLAFVPLIIFFSLLFVYGIKFIFKNGFNPLTVIILLVLISFISASVGLSNTVDKRHLSLGIGLAISMLNIYYFRKGEPDVRTS</sequence>
<organism evidence="7 8">
    <name type="scientific">Listeria fleischmannii 1991</name>
    <dbReference type="NCBI Taxonomy" id="1430899"/>
    <lineage>
        <taxon>Bacteria</taxon>
        <taxon>Bacillati</taxon>
        <taxon>Bacillota</taxon>
        <taxon>Bacilli</taxon>
        <taxon>Bacillales</taxon>
        <taxon>Listeriaceae</taxon>
        <taxon>Listeria</taxon>
    </lineage>
</organism>
<dbReference type="PATRIC" id="fig|1430899.3.peg.20"/>
<name>A0A0J8GKH2_9LIST</name>
<feature type="domain" description="O-antigen ligase-related" evidence="6">
    <location>
        <begin position="264"/>
        <end position="406"/>
    </location>
</feature>
<dbReference type="InterPro" id="IPR007016">
    <property type="entry name" value="O-antigen_ligase-rel_domated"/>
</dbReference>
<comment type="caution">
    <text evidence="7">The sequence shown here is derived from an EMBL/GenBank/DDBJ whole genome shotgun (WGS) entry which is preliminary data.</text>
</comment>
<proteinExistence type="predicted"/>
<dbReference type="GO" id="GO:0016020">
    <property type="term" value="C:membrane"/>
    <property type="evidence" value="ECO:0007669"/>
    <property type="project" value="UniProtKB-SubCell"/>
</dbReference>
<feature type="transmembrane region" description="Helical" evidence="5">
    <location>
        <begin position="430"/>
        <end position="449"/>
    </location>
</feature>
<feature type="transmembrane region" description="Helical" evidence="5">
    <location>
        <begin position="69"/>
        <end position="89"/>
    </location>
</feature>
<keyword evidence="8" id="KW-1185">Reference proteome</keyword>
<feature type="transmembrane region" description="Helical" evidence="5">
    <location>
        <begin position="44"/>
        <end position="62"/>
    </location>
</feature>
<dbReference type="AlphaFoldDB" id="A0A0J8GKH2"/>
<feature type="transmembrane region" description="Helical" evidence="5">
    <location>
        <begin position="301"/>
        <end position="322"/>
    </location>
</feature>
<reference evidence="7 8" key="1">
    <citation type="journal article" date="2015" name="Genome Biol. Evol.">
        <title>Comparative Genomics of Listeria Sensu Lato: Genus-Wide Differences in Evolutionary Dynamics and the Progressive Gain of Complex, Potentially Pathogenicity-Related Traits through Lateral Gene Transfer.</title>
        <authorList>
            <person name="Chiara M."/>
            <person name="Caruso M."/>
            <person name="D'Erchia A.M."/>
            <person name="Manzari C."/>
            <person name="Fraccalvieri R."/>
            <person name="Goffredo E."/>
            <person name="Latorre L."/>
            <person name="Miccolupo A."/>
            <person name="Padalino I."/>
            <person name="Santagada G."/>
            <person name="Chiocco D."/>
            <person name="Pesole G."/>
            <person name="Horner D.S."/>
            <person name="Parisi A."/>
        </authorList>
    </citation>
    <scope>NUCLEOTIDE SEQUENCE [LARGE SCALE GENOMIC DNA]</scope>
    <source>
        <strain evidence="7 8">1991</strain>
    </source>
</reference>
<feature type="transmembrane region" description="Helical" evidence="5">
    <location>
        <begin position="183"/>
        <end position="205"/>
    </location>
</feature>
<evidence type="ECO:0000256" key="1">
    <source>
        <dbReference type="ARBA" id="ARBA00004141"/>
    </source>
</evidence>
<protein>
    <submittedName>
        <fullName evidence="7">O-Antigen polymerase family protein</fullName>
    </submittedName>
</protein>
<feature type="transmembrane region" description="Helical" evidence="5">
    <location>
        <begin position="455"/>
        <end position="473"/>
    </location>
</feature>
<feature type="transmembrane region" description="Helical" evidence="5">
    <location>
        <begin position="225"/>
        <end position="247"/>
    </location>
</feature>
<evidence type="ECO:0000256" key="4">
    <source>
        <dbReference type="ARBA" id="ARBA00023136"/>
    </source>
</evidence>
<evidence type="ECO:0000256" key="3">
    <source>
        <dbReference type="ARBA" id="ARBA00022989"/>
    </source>
</evidence>
<keyword evidence="3 5" id="KW-1133">Transmembrane helix</keyword>
<dbReference type="RefSeq" id="WP_007477827.1">
    <property type="nucleotide sequence ID" value="NZ_KQ130608.1"/>
</dbReference>
<feature type="transmembrane region" description="Helical" evidence="5">
    <location>
        <begin position="123"/>
        <end position="144"/>
    </location>
</feature>
<gene>
    <name evidence="7" type="ORF">X560_0019</name>
</gene>
<keyword evidence="4 5" id="KW-0472">Membrane</keyword>
<feature type="transmembrane region" description="Helical" evidence="5">
    <location>
        <begin position="95"/>
        <end position="111"/>
    </location>
</feature>
<dbReference type="EMBL" id="AZHO01000001">
    <property type="protein sequence ID" value="KMT61439.1"/>
    <property type="molecule type" value="Genomic_DNA"/>
</dbReference>